<proteinExistence type="predicted"/>
<keyword evidence="1" id="KW-0812">Transmembrane</keyword>
<dbReference type="Proteomes" id="UP001575652">
    <property type="component" value="Unassembled WGS sequence"/>
</dbReference>
<keyword evidence="3" id="KW-1185">Reference proteome</keyword>
<keyword evidence="1" id="KW-0472">Membrane</keyword>
<feature type="transmembrane region" description="Helical" evidence="1">
    <location>
        <begin position="21"/>
        <end position="40"/>
    </location>
</feature>
<gene>
    <name evidence="2" type="ORF">ACETWP_02380</name>
</gene>
<comment type="caution">
    <text evidence="2">The sequence shown here is derived from an EMBL/GenBank/DDBJ whole genome shotgun (WGS) entry which is preliminary data.</text>
</comment>
<protein>
    <submittedName>
        <fullName evidence="2">Uncharacterized protein</fullName>
    </submittedName>
</protein>
<evidence type="ECO:0000313" key="3">
    <source>
        <dbReference type="Proteomes" id="UP001575652"/>
    </source>
</evidence>
<sequence>MITACIGVASIAAWDFARRRAFFWTAFWSFAAAAKLLLTLRD</sequence>
<organism evidence="2 3">
    <name type="scientific">Arthrobacter halodurans</name>
    <dbReference type="NCBI Taxonomy" id="516699"/>
    <lineage>
        <taxon>Bacteria</taxon>
        <taxon>Bacillati</taxon>
        <taxon>Actinomycetota</taxon>
        <taxon>Actinomycetes</taxon>
        <taxon>Micrococcales</taxon>
        <taxon>Micrococcaceae</taxon>
        <taxon>Arthrobacter</taxon>
    </lineage>
</organism>
<dbReference type="EMBL" id="JBHDLJ010000002">
    <property type="protein sequence ID" value="MFB0833423.1"/>
    <property type="molecule type" value="Genomic_DNA"/>
</dbReference>
<reference evidence="2 3" key="1">
    <citation type="submission" date="2024-09" db="EMBL/GenBank/DDBJ databases">
        <authorList>
            <person name="Salinas-Garcia M.A."/>
            <person name="Prieme A."/>
        </authorList>
    </citation>
    <scope>NUCLEOTIDE SEQUENCE [LARGE SCALE GENOMIC DNA]</scope>
    <source>
        <strain evidence="2 3">DSM 21081</strain>
    </source>
</reference>
<accession>A0ABV4UMU2</accession>
<name>A0ABV4UMU2_9MICC</name>
<evidence type="ECO:0000313" key="2">
    <source>
        <dbReference type="EMBL" id="MFB0833423.1"/>
    </source>
</evidence>
<dbReference type="RefSeq" id="WP_373970594.1">
    <property type="nucleotide sequence ID" value="NZ_JBHDLJ010000002.1"/>
</dbReference>
<keyword evidence="1" id="KW-1133">Transmembrane helix</keyword>
<evidence type="ECO:0000256" key="1">
    <source>
        <dbReference type="SAM" id="Phobius"/>
    </source>
</evidence>